<proteinExistence type="predicted"/>
<evidence type="ECO:0000256" key="1">
    <source>
        <dbReference type="ARBA" id="ARBA00004394"/>
    </source>
</evidence>
<dbReference type="GO" id="GO:0007030">
    <property type="term" value="P:Golgi organization"/>
    <property type="evidence" value="ECO:0000318"/>
    <property type="project" value="GO_Central"/>
</dbReference>
<dbReference type="eggNOG" id="KOG3834">
    <property type="taxonomic scope" value="Eukaryota"/>
</dbReference>
<dbReference type="InterPro" id="IPR024958">
    <property type="entry name" value="GRASP_PDZ"/>
</dbReference>
<evidence type="ECO:0000313" key="8">
    <source>
        <dbReference type="JaponicusDB" id="SJAG_01003"/>
    </source>
</evidence>
<dbReference type="GO" id="GO:0000139">
    <property type="term" value="C:Golgi membrane"/>
    <property type="evidence" value="ECO:0007669"/>
    <property type="project" value="UniProtKB-SubCell"/>
</dbReference>
<evidence type="ECO:0000313" key="7">
    <source>
        <dbReference type="EMBL" id="EEB05977.1"/>
    </source>
</evidence>
<dbReference type="FunFam" id="2.30.42.10:FF:000026">
    <property type="entry name" value="Golgi reassembly stacking protein 2"/>
    <property type="match status" value="1"/>
</dbReference>
<organism evidence="7 9">
    <name type="scientific">Schizosaccharomyces japonicus (strain yFS275 / FY16936)</name>
    <name type="common">Fission yeast</name>
    <dbReference type="NCBI Taxonomy" id="402676"/>
    <lineage>
        <taxon>Eukaryota</taxon>
        <taxon>Fungi</taxon>
        <taxon>Dikarya</taxon>
        <taxon>Ascomycota</taxon>
        <taxon>Taphrinomycotina</taxon>
        <taxon>Schizosaccharomycetes</taxon>
        <taxon>Schizosaccharomycetales</taxon>
        <taxon>Schizosaccharomycetaceae</taxon>
        <taxon>Schizosaccharomyces</taxon>
    </lineage>
</organism>
<dbReference type="Gene3D" id="2.30.42.10">
    <property type="match status" value="2"/>
</dbReference>
<keyword evidence="9" id="KW-1185">Reference proteome</keyword>
<dbReference type="PANTHER" id="PTHR12893">
    <property type="entry name" value="GOLGI REASSEMBLY STACKING PROTEIN GRASP"/>
    <property type="match status" value="1"/>
</dbReference>
<dbReference type="STRING" id="402676.B6JX76"/>
<dbReference type="GeneID" id="7050874"/>
<feature type="region of interest" description="Disordered" evidence="5">
    <location>
        <begin position="267"/>
        <end position="344"/>
    </location>
</feature>
<dbReference type="RefSeq" id="XP_002172270.1">
    <property type="nucleotide sequence ID" value="XM_002172234.2"/>
</dbReference>
<feature type="region of interest" description="Disordered" evidence="5">
    <location>
        <begin position="214"/>
        <end position="251"/>
    </location>
</feature>
<keyword evidence="4" id="KW-0472">Membrane</keyword>
<dbReference type="JaponicusDB" id="SJAG_01003">
    <property type="gene designation" value="grh1"/>
</dbReference>
<accession>B6JX76</accession>
<evidence type="ECO:0000256" key="4">
    <source>
        <dbReference type="ARBA" id="ARBA00023136"/>
    </source>
</evidence>
<feature type="compositionally biased region" description="Basic and acidic residues" evidence="5">
    <location>
        <begin position="295"/>
        <end position="311"/>
    </location>
</feature>
<dbReference type="SUPFAM" id="SSF50156">
    <property type="entry name" value="PDZ domain-like"/>
    <property type="match status" value="1"/>
</dbReference>
<evidence type="ECO:0000256" key="5">
    <source>
        <dbReference type="SAM" id="MobiDB-lite"/>
    </source>
</evidence>
<dbReference type="Proteomes" id="UP000001744">
    <property type="component" value="Unassembled WGS sequence"/>
</dbReference>
<feature type="compositionally biased region" description="Low complexity" evidence="5">
    <location>
        <begin position="327"/>
        <end position="344"/>
    </location>
</feature>
<dbReference type="EMBL" id="KE651166">
    <property type="protein sequence ID" value="EEB05977.1"/>
    <property type="molecule type" value="Genomic_DNA"/>
</dbReference>
<feature type="domain" description="PDZ GRASP-type" evidence="6">
    <location>
        <begin position="120"/>
        <end position="209"/>
    </location>
</feature>
<dbReference type="OMA" id="SSTQHIW"/>
<dbReference type="OrthoDB" id="3318at2759"/>
<dbReference type="PROSITE" id="PS51865">
    <property type="entry name" value="PDZ_GRASP"/>
    <property type="match status" value="2"/>
</dbReference>
<evidence type="ECO:0000256" key="2">
    <source>
        <dbReference type="ARBA" id="ARBA00022737"/>
    </source>
</evidence>
<dbReference type="GO" id="GO:0005794">
    <property type="term" value="C:Golgi apparatus"/>
    <property type="evidence" value="ECO:0000318"/>
    <property type="project" value="GO_Central"/>
</dbReference>
<keyword evidence="3" id="KW-0333">Golgi apparatus</keyword>
<evidence type="ECO:0000259" key="6">
    <source>
        <dbReference type="PROSITE" id="PS51865"/>
    </source>
</evidence>
<dbReference type="InterPro" id="IPR036034">
    <property type="entry name" value="PDZ_sf"/>
</dbReference>
<feature type="compositionally biased region" description="Polar residues" evidence="5">
    <location>
        <begin position="236"/>
        <end position="251"/>
    </location>
</feature>
<sequence>MFGSFKNFLKEKTAALGGLQREHSDNCGFRVVNVEVDGSAASAGIEPYYDFIIGANGYQLDGDQNKFKAILLQAVDNITLQVFSLKGQTTRSVTLDILLDENDKLGMTLQWADITPALESVWHILDVIEGSPMDKANVVGYEDFIVGTPEGVMNGERALGDLIETHLNRPLRLYIYNWYRDSTRQVTIIPNKQWGGNGAIGCGVGYGALHRLPTPLSGPPPQPGDIAFTNPLAQAESPNEHSSNFNVNTDENLFVPAEPPMVVLPHQQTSASSPIPQYQQRHKKRSARIDTSIEDYLREEEINSRKNDHGAPELPADPSTIPPPPSISSVTKPSSVSTSSIGSI</sequence>
<keyword evidence="2" id="KW-0677">Repeat</keyword>
<gene>
    <name evidence="8" type="primary">grh1</name>
    <name evidence="7" type="ORF">SJAG_01003</name>
</gene>
<dbReference type="InterPro" id="IPR007583">
    <property type="entry name" value="GRASP55_65"/>
</dbReference>
<feature type="domain" description="PDZ GRASP-type" evidence="6">
    <location>
        <begin position="27"/>
        <end position="114"/>
    </location>
</feature>
<name>B6JX76_SCHJY</name>
<dbReference type="HOGENOM" id="CLU_025095_0_0_1"/>
<reference evidence="7 9" key="1">
    <citation type="journal article" date="2011" name="Science">
        <title>Comparative functional genomics of the fission yeasts.</title>
        <authorList>
            <person name="Rhind N."/>
            <person name="Chen Z."/>
            <person name="Yassour M."/>
            <person name="Thompson D.A."/>
            <person name="Haas B.J."/>
            <person name="Habib N."/>
            <person name="Wapinski I."/>
            <person name="Roy S."/>
            <person name="Lin M.F."/>
            <person name="Heiman D.I."/>
            <person name="Young S.K."/>
            <person name="Furuya K."/>
            <person name="Guo Y."/>
            <person name="Pidoux A."/>
            <person name="Chen H.M."/>
            <person name="Robbertse B."/>
            <person name="Goldberg J.M."/>
            <person name="Aoki K."/>
            <person name="Bayne E.H."/>
            <person name="Berlin A.M."/>
            <person name="Desjardins C.A."/>
            <person name="Dobbs E."/>
            <person name="Dukaj L."/>
            <person name="Fan L."/>
            <person name="FitzGerald M.G."/>
            <person name="French C."/>
            <person name="Gujja S."/>
            <person name="Hansen K."/>
            <person name="Keifenheim D."/>
            <person name="Levin J.Z."/>
            <person name="Mosher R.A."/>
            <person name="Mueller C.A."/>
            <person name="Pfiffner J."/>
            <person name="Priest M."/>
            <person name="Russ C."/>
            <person name="Smialowska A."/>
            <person name="Swoboda P."/>
            <person name="Sykes S.M."/>
            <person name="Vaughn M."/>
            <person name="Vengrova S."/>
            <person name="Yoder R."/>
            <person name="Zeng Q."/>
            <person name="Allshire R."/>
            <person name="Baulcombe D."/>
            <person name="Birren B.W."/>
            <person name="Brown W."/>
            <person name="Ekwall K."/>
            <person name="Kellis M."/>
            <person name="Leatherwood J."/>
            <person name="Levin H."/>
            <person name="Margalit H."/>
            <person name="Martienssen R."/>
            <person name="Nieduszynski C.A."/>
            <person name="Spatafora J.W."/>
            <person name="Friedman N."/>
            <person name="Dalgaard J.Z."/>
            <person name="Baumann P."/>
            <person name="Niki H."/>
            <person name="Regev A."/>
            <person name="Nusbaum C."/>
        </authorList>
    </citation>
    <scope>NUCLEOTIDE SEQUENCE [LARGE SCALE GENOMIC DNA]</scope>
    <source>
        <strain evidence="9">yFS275 / FY16936</strain>
    </source>
</reference>
<evidence type="ECO:0000313" key="9">
    <source>
        <dbReference type="Proteomes" id="UP000001744"/>
    </source>
</evidence>
<dbReference type="VEuPathDB" id="FungiDB:SJAG_01003"/>
<feature type="compositionally biased region" description="Polar residues" evidence="5">
    <location>
        <begin position="267"/>
        <end position="279"/>
    </location>
</feature>
<evidence type="ECO:0000256" key="3">
    <source>
        <dbReference type="ARBA" id="ARBA00023034"/>
    </source>
</evidence>
<dbReference type="AlphaFoldDB" id="B6JX76"/>
<dbReference type="Pfam" id="PF04495">
    <property type="entry name" value="GRASP55_65"/>
    <property type="match status" value="1"/>
</dbReference>
<protein>
    <submittedName>
        <fullName evidence="7">GRASP protein</fullName>
    </submittedName>
</protein>
<comment type="subcellular location">
    <subcellularLocation>
        <location evidence="1">Golgi apparatus membrane</location>
    </subcellularLocation>
</comment>
<dbReference type="PANTHER" id="PTHR12893:SF0">
    <property type="entry name" value="GRASP65"/>
    <property type="match status" value="1"/>
</dbReference>